<reference evidence="4" key="1">
    <citation type="submission" date="2018-06" db="EMBL/GenBank/DDBJ databases">
        <authorList>
            <person name="Ashton P.M."/>
            <person name="Dallman T."/>
            <person name="Nair S."/>
            <person name="De Pinna E."/>
            <person name="Peters T."/>
            <person name="Grant K."/>
        </authorList>
    </citation>
    <scope>NUCLEOTIDE SEQUENCE [LARGE SCALE GENOMIC DNA]</scope>
    <source>
        <strain evidence="3">107213</strain>
        <strain evidence="4">318584</strain>
    </source>
</reference>
<evidence type="ECO:0000313" key="3">
    <source>
        <dbReference type="EMBL" id="ECF6049703.1"/>
    </source>
</evidence>
<accession>A0A5Y3X7G5</accession>
<feature type="chain" id="PRO_5035579690" evidence="1">
    <location>
        <begin position="23"/>
        <end position="143"/>
    </location>
</feature>
<keyword evidence="1" id="KW-0732">Signal</keyword>
<reference evidence="5" key="2">
    <citation type="submission" date="2018-07" db="EMBL/GenBank/DDBJ databases">
        <authorList>
            <consortium name="GenomeTrakr network: Whole genome sequencing for foodborne pathogen traceback"/>
        </authorList>
    </citation>
    <scope>NUCLEOTIDE SEQUENCE</scope>
    <source>
        <strain evidence="5">CFSAN001015</strain>
    </source>
</reference>
<dbReference type="InterPro" id="IPR018927">
    <property type="entry name" value="Pilus_synth_Q_C"/>
</dbReference>
<evidence type="ECO:0000256" key="1">
    <source>
        <dbReference type="SAM" id="SignalP"/>
    </source>
</evidence>
<evidence type="ECO:0000313" key="6">
    <source>
        <dbReference type="EMBL" id="QXX25743.1"/>
    </source>
</evidence>
<dbReference type="AlphaFoldDB" id="A0A5Y3X7G5"/>
<gene>
    <name evidence="5" type="ORF">AIT66_02750</name>
    <name evidence="4" type="ORF">DNU24_07655</name>
    <name evidence="3" type="ORF">FNN84_00490</name>
    <name evidence="6" type="ORF">JMJ84_02495</name>
</gene>
<dbReference type="EMBL" id="CP074596">
    <property type="protein sequence ID" value="QVP50845.1"/>
    <property type="molecule type" value="Genomic_DNA"/>
</dbReference>
<dbReference type="EMBL" id="AAIYKG010000006">
    <property type="protein sequence ID" value="ECJ4505609.1"/>
    <property type="molecule type" value="Genomic_DNA"/>
</dbReference>
<reference evidence="5" key="3">
    <citation type="submission" date="2021-05" db="EMBL/GenBank/DDBJ databases">
        <title>Whole genome PacBio Sequel sequence of Salmonella enterica subsp. enterica.</title>
        <authorList>
            <person name="Hoffmann M."/>
            <person name="Balkey M."/>
            <person name="Luo Y."/>
        </authorList>
    </citation>
    <scope>NUCLEOTIDE SEQUENCE</scope>
    <source>
        <strain evidence="5">CFSAN001015</strain>
    </source>
</reference>
<dbReference type="Proteomes" id="UP000839746">
    <property type="component" value="Unassembled WGS sequence"/>
</dbReference>
<evidence type="ECO:0000313" key="5">
    <source>
        <dbReference type="EMBL" id="QVP50845.1"/>
    </source>
</evidence>
<dbReference type="Proteomes" id="UP000839747">
    <property type="component" value="Unassembled WGS sequence"/>
</dbReference>
<dbReference type="Pfam" id="PF10671">
    <property type="entry name" value="TcpQ"/>
    <property type="match status" value="1"/>
</dbReference>
<evidence type="ECO:0000259" key="2">
    <source>
        <dbReference type="Pfam" id="PF10671"/>
    </source>
</evidence>
<dbReference type="EMBL" id="CP079837">
    <property type="protein sequence ID" value="QXX25743.1"/>
    <property type="molecule type" value="Genomic_DNA"/>
</dbReference>
<dbReference type="EMBL" id="AAILSQ010000001">
    <property type="protein sequence ID" value="ECF6049703.1"/>
    <property type="molecule type" value="Genomic_DNA"/>
</dbReference>
<evidence type="ECO:0000313" key="4">
    <source>
        <dbReference type="EMBL" id="ECJ4505609.1"/>
    </source>
</evidence>
<feature type="domain" description="Toxin co-regulated pilus biosynthesis protein Q C-terminal" evidence="2">
    <location>
        <begin position="67"/>
        <end position="141"/>
    </location>
</feature>
<feature type="signal peptide" evidence="1">
    <location>
        <begin position="1"/>
        <end position="22"/>
    </location>
</feature>
<organism evidence="4">
    <name type="scientific">Salmonella enterica subsp. salamae</name>
    <dbReference type="NCBI Taxonomy" id="59202"/>
    <lineage>
        <taxon>Bacteria</taxon>
        <taxon>Pseudomonadati</taxon>
        <taxon>Pseudomonadota</taxon>
        <taxon>Gammaproteobacteria</taxon>
        <taxon>Enterobacterales</taxon>
        <taxon>Enterobacteriaceae</taxon>
        <taxon>Salmonella</taxon>
    </lineage>
</organism>
<protein>
    <submittedName>
        <fullName evidence="4">Pilus assembly protein</fullName>
    </submittedName>
    <submittedName>
        <fullName evidence="5">TcpQ domain-containing protein</fullName>
    </submittedName>
    <submittedName>
        <fullName evidence="6">Toxin co-regulated pilus biosynthesis Q family protein</fullName>
    </submittedName>
</protein>
<sequence length="143" mass="15918">MIMNKYCLLYIWLFTLMGVATAQATVSTSQEIAPAPVQSVKPSTNVPRNPFSGSKTTATMAARTLVLSENQLLSQGIKSWVVGNGYKLYWNSKKDYLIYNTISLSGRTDDEILQALGDLFASENYGLVVKKYEKNHVIVIDEM</sequence>
<proteinExistence type="predicted"/>
<reference evidence="6" key="4">
    <citation type="submission" date="2021-07" db="EMBL/GenBank/DDBJ databases">
        <title>Whole-Genome Sequences of non-enterica strains of Salmonella enterica isolated from poultry houses.</title>
        <authorList>
            <person name="Lamas A."/>
            <person name="Regal P."/>
            <person name="Miranda J.M."/>
            <person name="Vazquez B."/>
            <person name="Cepeda A."/>
            <person name="Franco C.M."/>
        </authorList>
    </citation>
    <scope>NUCLEOTIDE SEQUENCE</scope>
    <source>
        <strain evidence="6">LHICA_SA2</strain>
    </source>
</reference>
<name>A0A5Y3X7G5_SALER</name>